<proteinExistence type="predicted"/>
<reference evidence="1 2" key="1">
    <citation type="journal article" date="2024" name="Plant J.">
        <title>Genome sequences and population genomics reveal climatic adaptation and genomic divergence between two closely related sweetgum species.</title>
        <authorList>
            <person name="Xu W.Q."/>
            <person name="Ren C.Q."/>
            <person name="Zhang X.Y."/>
            <person name="Comes H.P."/>
            <person name="Liu X.H."/>
            <person name="Li Y.G."/>
            <person name="Kettle C.J."/>
            <person name="Jalonen R."/>
            <person name="Gaisberger H."/>
            <person name="Ma Y.Z."/>
            <person name="Qiu Y.X."/>
        </authorList>
    </citation>
    <scope>NUCLEOTIDE SEQUENCE [LARGE SCALE GENOMIC DNA]</scope>
    <source>
        <tissue evidence="1">Leaves</tissue>
    </source>
</reference>
<accession>A0AAP0RR07</accession>
<dbReference type="AlphaFoldDB" id="A0AAP0RR07"/>
<keyword evidence="2" id="KW-1185">Reference proteome</keyword>
<protein>
    <submittedName>
        <fullName evidence="1">Uncharacterized protein</fullName>
    </submittedName>
</protein>
<gene>
    <name evidence="1" type="ORF">L1049_005305</name>
</gene>
<comment type="caution">
    <text evidence="1">The sequence shown here is derived from an EMBL/GenBank/DDBJ whole genome shotgun (WGS) entry which is preliminary data.</text>
</comment>
<sequence length="64" mass="6949">MGHKDPCQVPCSVQGRVLCIWRHPFLAQICSASKMKPTAILCNAVCRYIASGMVLAMEAASNLK</sequence>
<evidence type="ECO:0000313" key="2">
    <source>
        <dbReference type="Proteomes" id="UP001415857"/>
    </source>
</evidence>
<name>A0AAP0RR07_LIQFO</name>
<evidence type="ECO:0000313" key="1">
    <source>
        <dbReference type="EMBL" id="KAK9282388.1"/>
    </source>
</evidence>
<organism evidence="1 2">
    <name type="scientific">Liquidambar formosana</name>
    <name type="common">Formosan gum</name>
    <dbReference type="NCBI Taxonomy" id="63359"/>
    <lineage>
        <taxon>Eukaryota</taxon>
        <taxon>Viridiplantae</taxon>
        <taxon>Streptophyta</taxon>
        <taxon>Embryophyta</taxon>
        <taxon>Tracheophyta</taxon>
        <taxon>Spermatophyta</taxon>
        <taxon>Magnoliopsida</taxon>
        <taxon>eudicotyledons</taxon>
        <taxon>Gunneridae</taxon>
        <taxon>Pentapetalae</taxon>
        <taxon>Saxifragales</taxon>
        <taxon>Altingiaceae</taxon>
        <taxon>Liquidambar</taxon>
    </lineage>
</organism>
<dbReference type="EMBL" id="JBBPBK010000007">
    <property type="protein sequence ID" value="KAK9282388.1"/>
    <property type="molecule type" value="Genomic_DNA"/>
</dbReference>
<dbReference type="Proteomes" id="UP001415857">
    <property type="component" value="Unassembled WGS sequence"/>
</dbReference>